<evidence type="ECO:0000259" key="1">
    <source>
        <dbReference type="SMART" id="SM00282"/>
    </source>
</evidence>
<feature type="domain" description="Laminin G" evidence="1">
    <location>
        <begin position="142"/>
        <end position="267"/>
    </location>
</feature>
<organism evidence="2">
    <name type="scientific">marine sediment metagenome</name>
    <dbReference type="NCBI Taxonomy" id="412755"/>
    <lineage>
        <taxon>unclassified sequences</taxon>
        <taxon>metagenomes</taxon>
        <taxon>ecological metagenomes</taxon>
    </lineage>
</organism>
<proteinExistence type="predicted"/>
<gene>
    <name evidence="2" type="ORF">LCGC14_2423830</name>
</gene>
<dbReference type="InterPro" id="IPR001791">
    <property type="entry name" value="Laminin_G"/>
</dbReference>
<evidence type="ECO:0000313" key="2">
    <source>
        <dbReference type="EMBL" id="KKL23593.1"/>
    </source>
</evidence>
<comment type="caution">
    <text evidence="2">The sequence shown here is derived from an EMBL/GenBank/DDBJ whole genome shotgun (WGS) entry which is preliminary data.</text>
</comment>
<name>A0A0F9EI16_9ZZZZ</name>
<dbReference type="SMART" id="SM00282">
    <property type="entry name" value="LamG"/>
    <property type="match status" value="1"/>
</dbReference>
<dbReference type="EMBL" id="LAZR01036919">
    <property type="protein sequence ID" value="KKL23593.1"/>
    <property type="molecule type" value="Genomic_DNA"/>
</dbReference>
<dbReference type="Pfam" id="PF13385">
    <property type="entry name" value="Laminin_G_3"/>
    <property type="match status" value="1"/>
</dbReference>
<sequence length="515" mass="55274">DVILAKNGGFVILDHDASATDGYFYFGEDKDSRIGYLTNLIIKADVVGSGYIDLQSDVPIIQEVTSGNLVLALNFNAETVTGSAGSESIYDSSISGIVGTNNGATFGAVGGENLSGAFDFEASTTDYIELTTNSSALNFTSEDFSVSFWIRPESASTQFIIGNGTSSVKGWYIARTVTAIQFITHEAGFQSATTAPASLIPNNEWHQITTTRAGAVAKIYVDGVDQTAFAATHTNLVTTTDNVFIGTRPALTNFFDGSLDEIKIWKSELTAAQVLALYRQRAESEDAFLRIAGGGTMYGDVNFADTKFVVFDKASGNGIKVDTTTPTFGFADLLGRVTSVNTGATKPIHSTYRGGIKEFEFAVNDEDYFEFHIPHDYVKGTDIFLHVHWSHIGTFVNGGTITFNVEQTYSKSHNQAAFPAPATGTYTGTASTTQYQQILSETQSSASSPTGLQIDTDDLEPDGVILMTLGISSNDITVSEGGVPNPFIHYVDIHYQTTGLIGTKQKAPDFYGDLV</sequence>
<reference evidence="2" key="1">
    <citation type="journal article" date="2015" name="Nature">
        <title>Complex archaea that bridge the gap between prokaryotes and eukaryotes.</title>
        <authorList>
            <person name="Spang A."/>
            <person name="Saw J.H."/>
            <person name="Jorgensen S.L."/>
            <person name="Zaremba-Niedzwiedzka K."/>
            <person name="Martijn J."/>
            <person name="Lind A.E."/>
            <person name="van Eijk R."/>
            <person name="Schleper C."/>
            <person name="Guy L."/>
            <person name="Ettema T.J."/>
        </authorList>
    </citation>
    <scope>NUCLEOTIDE SEQUENCE</scope>
</reference>
<dbReference type="AlphaFoldDB" id="A0A0F9EI16"/>
<dbReference type="InterPro" id="IPR013320">
    <property type="entry name" value="ConA-like_dom_sf"/>
</dbReference>
<protein>
    <recommendedName>
        <fullName evidence="1">Laminin G domain-containing protein</fullName>
    </recommendedName>
</protein>
<dbReference type="Gene3D" id="2.60.120.200">
    <property type="match status" value="1"/>
</dbReference>
<accession>A0A0F9EI16</accession>
<feature type="non-terminal residue" evidence="2">
    <location>
        <position position="1"/>
    </location>
</feature>
<dbReference type="SUPFAM" id="SSF49899">
    <property type="entry name" value="Concanavalin A-like lectins/glucanases"/>
    <property type="match status" value="1"/>
</dbReference>